<evidence type="ECO:0000256" key="7">
    <source>
        <dbReference type="ARBA" id="ARBA00031584"/>
    </source>
</evidence>
<evidence type="ECO:0000256" key="9">
    <source>
        <dbReference type="RuleBase" id="RU000320"/>
    </source>
</evidence>
<evidence type="ECO:0000256" key="10">
    <source>
        <dbReference type="SAM" id="Phobius"/>
    </source>
</evidence>
<evidence type="ECO:0000256" key="3">
    <source>
        <dbReference type="ARBA" id="ARBA00019906"/>
    </source>
</evidence>
<evidence type="ECO:0000256" key="2">
    <source>
        <dbReference type="ARBA" id="ARBA00009025"/>
    </source>
</evidence>
<feature type="transmembrane region" description="Helical" evidence="10">
    <location>
        <begin position="322"/>
        <end position="347"/>
    </location>
</feature>
<evidence type="ECO:0000313" key="13">
    <source>
        <dbReference type="Proteomes" id="UP001314181"/>
    </source>
</evidence>
<feature type="transmembrane region" description="Helical" evidence="10">
    <location>
        <begin position="32"/>
        <end position="51"/>
    </location>
</feature>
<feature type="transmembrane region" description="Helical" evidence="10">
    <location>
        <begin position="202"/>
        <end position="221"/>
    </location>
</feature>
<gene>
    <name evidence="12" type="ORF">CAXC1_320006</name>
</gene>
<dbReference type="InterPro" id="IPR010227">
    <property type="entry name" value="NADH_Q_OxRdtase_chainM/4"/>
</dbReference>
<dbReference type="InterPro" id="IPR001750">
    <property type="entry name" value="ND/Mrp_TM"/>
</dbReference>
<feature type="transmembrane region" description="Helical" evidence="10">
    <location>
        <begin position="6"/>
        <end position="25"/>
    </location>
</feature>
<dbReference type="NCBIfam" id="TIGR01972">
    <property type="entry name" value="NDH_I_M"/>
    <property type="match status" value="1"/>
</dbReference>
<evidence type="ECO:0000256" key="4">
    <source>
        <dbReference type="ARBA" id="ARBA00022692"/>
    </source>
</evidence>
<feature type="transmembrane region" description="Helical" evidence="10">
    <location>
        <begin position="445"/>
        <end position="463"/>
    </location>
</feature>
<feature type="transmembrane region" description="Helical" evidence="10">
    <location>
        <begin position="368"/>
        <end position="397"/>
    </location>
</feature>
<evidence type="ECO:0000256" key="5">
    <source>
        <dbReference type="ARBA" id="ARBA00022989"/>
    </source>
</evidence>
<dbReference type="PANTHER" id="PTHR43507:SF1">
    <property type="entry name" value="NADH-UBIQUINONE OXIDOREDUCTASE CHAIN 4"/>
    <property type="match status" value="1"/>
</dbReference>
<dbReference type="PANTHER" id="PTHR43507">
    <property type="entry name" value="NADH-UBIQUINONE OXIDOREDUCTASE CHAIN 4"/>
    <property type="match status" value="1"/>
</dbReference>
<accession>A0ABM9N8F6</accession>
<evidence type="ECO:0000259" key="11">
    <source>
        <dbReference type="Pfam" id="PF00361"/>
    </source>
</evidence>
<evidence type="ECO:0000256" key="6">
    <source>
        <dbReference type="ARBA" id="ARBA00023136"/>
    </source>
</evidence>
<comment type="caution">
    <text evidence="12">The sequence shown here is derived from an EMBL/GenBank/DDBJ whole genome shotgun (WGS) entry which is preliminary data.</text>
</comment>
<dbReference type="EMBL" id="CAWVOK010000025">
    <property type="protein sequence ID" value="CAK8163201.1"/>
    <property type="molecule type" value="Genomic_DNA"/>
</dbReference>
<dbReference type="InterPro" id="IPR003918">
    <property type="entry name" value="NADH_UbQ_OxRdtase"/>
</dbReference>
<keyword evidence="13" id="KW-1185">Reference proteome</keyword>
<feature type="transmembrane region" description="Helical" evidence="10">
    <location>
        <begin position="242"/>
        <end position="264"/>
    </location>
</feature>
<feature type="transmembrane region" description="Helical" evidence="10">
    <location>
        <begin position="270"/>
        <end position="291"/>
    </location>
</feature>
<feature type="domain" description="NADH:quinone oxidoreductase/Mrp antiporter transmembrane" evidence="11">
    <location>
        <begin position="126"/>
        <end position="411"/>
    </location>
</feature>
<keyword evidence="5 10" id="KW-1133">Transmembrane helix</keyword>
<keyword evidence="4 9" id="KW-0812">Transmembrane</keyword>
<protein>
    <recommendedName>
        <fullName evidence="3">NADH-quinone oxidoreductase subunit M</fullName>
    </recommendedName>
    <alternativeName>
        <fullName evidence="7">NADH dehydrogenase I subunit M</fullName>
    </alternativeName>
    <alternativeName>
        <fullName evidence="8">NDH-1 subunit M</fullName>
    </alternativeName>
</protein>
<name>A0ABM9N8F6_9RICK</name>
<dbReference type="Proteomes" id="UP001314181">
    <property type="component" value="Unassembled WGS sequence"/>
</dbReference>
<comment type="similarity">
    <text evidence="2">Belongs to the complex I subunit 4 family.</text>
</comment>
<feature type="transmembrane region" description="Helical" evidence="10">
    <location>
        <begin position="162"/>
        <end position="182"/>
    </location>
</feature>
<feature type="transmembrane region" description="Helical" evidence="10">
    <location>
        <begin position="403"/>
        <end position="424"/>
    </location>
</feature>
<dbReference type="PRINTS" id="PR01437">
    <property type="entry name" value="NUOXDRDTASE4"/>
</dbReference>
<sequence length="484" mass="52984">MSSANFPVLSLMVWLPIILAIFFIFSHKVYGCAIVCICSLLIFLLSFFLLLQQKGAADGWLFLEQKKLFFFNYYLGIDAVSAALVCLTSFIVMVCIVYACFIIKVSVMNITMLLLIESFATGAFLSLDLLLFYMFFEVSLIPVFIVVGMGNDSDSSSASFKMFLYTIFGSLLALLAIVYLYFGHGISSVNELQNGIATLTSNIRLCVWIAMFIAFAVKLPMLPLHMWLPNAHTNAPTIGSAALAAIMLKLGAYGMLRFIVPFFSDINKLVVNYINILSISAVIYGALAAFAQKDVKKIIAYSSISHMGFVTVGLFSGNVNAIIGAIFQMIAHGLSSAALFFCVGILKQKIHGKLLDDYGGIARIAPKLAAFFLFFTFSAIGVPGTSGFVAEFLIVLGLGRERIMIAILLAFGFVLGATYMLNLYKKVFTGNLSTSHAACGDIGKLEISLLLLLAISVLFLGVYPKFFLTLLEDYVEHKLLFIPN</sequence>
<dbReference type="RefSeq" id="WP_338364203.1">
    <property type="nucleotide sequence ID" value="NZ_CAWVOK010000025.1"/>
</dbReference>
<organism evidence="12 13">
    <name type="scientific">Candidatus Xenohaliotis californiensis</name>
    <dbReference type="NCBI Taxonomy" id="84677"/>
    <lineage>
        <taxon>Bacteria</taxon>
        <taxon>Pseudomonadati</taxon>
        <taxon>Pseudomonadota</taxon>
        <taxon>Alphaproteobacteria</taxon>
        <taxon>Rickettsiales</taxon>
        <taxon>Anaplasmataceae</taxon>
        <taxon>Candidatus Xenohaliotis</taxon>
    </lineage>
</organism>
<feature type="transmembrane region" description="Helical" evidence="10">
    <location>
        <begin position="131"/>
        <end position="150"/>
    </location>
</feature>
<evidence type="ECO:0000313" key="12">
    <source>
        <dbReference type="EMBL" id="CAK8163201.1"/>
    </source>
</evidence>
<dbReference type="Pfam" id="PF00361">
    <property type="entry name" value="Proton_antipo_M"/>
    <property type="match status" value="1"/>
</dbReference>
<feature type="transmembrane region" description="Helical" evidence="10">
    <location>
        <begin position="71"/>
        <end position="100"/>
    </location>
</feature>
<keyword evidence="6 10" id="KW-0472">Membrane</keyword>
<reference evidence="12 13" key="1">
    <citation type="submission" date="2024-01" db="EMBL/GenBank/DDBJ databases">
        <authorList>
            <person name="Kunselman E."/>
        </authorList>
    </citation>
    <scope>NUCLEOTIDE SEQUENCE [LARGE SCALE GENOMIC DNA]</scope>
    <source>
        <strain evidence="12">2 abalone samples</strain>
    </source>
</reference>
<evidence type="ECO:0000256" key="1">
    <source>
        <dbReference type="ARBA" id="ARBA00004127"/>
    </source>
</evidence>
<comment type="subcellular location">
    <subcellularLocation>
        <location evidence="1">Endomembrane system</location>
        <topology evidence="1">Multi-pass membrane protein</topology>
    </subcellularLocation>
    <subcellularLocation>
        <location evidence="9">Membrane</location>
        <topology evidence="9">Multi-pass membrane protein</topology>
    </subcellularLocation>
</comment>
<proteinExistence type="inferred from homology"/>
<evidence type="ECO:0000256" key="8">
    <source>
        <dbReference type="ARBA" id="ARBA00032798"/>
    </source>
</evidence>